<dbReference type="GO" id="GO:0003677">
    <property type="term" value="F:DNA binding"/>
    <property type="evidence" value="ECO:0007669"/>
    <property type="project" value="InterPro"/>
</dbReference>
<dbReference type="RefSeq" id="WP_054678931.1">
    <property type="nucleotide sequence ID" value="NZ_AYYO01000006.1"/>
</dbReference>
<name>A0A0R1ZMK3_9LACO</name>
<dbReference type="EMBL" id="AYYO01000006">
    <property type="protein sequence ID" value="KRM56288.1"/>
    <property type="molecule type" value="Genomic_DNA"/>
</dbReference>
<dbReference type="CDD" id="cd06171">
    <property type="entry name" value="Sigma70_r4"/>
    <property type="match status" value="1"/>
</dbReference>
<accession>A0A0R1ZMK3</accession>
<dbReference type="GO" id="GO:0006352">
    <property type="term" value="P:DNA-templated transcription initiation"/>
    <property type="evidence" value="ECO:0007669"/>
    <property type="project" value="InterPro"/>
</dbReference>
<dbReference type="Proteomes" id="UP000051679">
    <property type="component" value="Unassembled WGS sequence"/>
</dbReference>
<evidence type="ECO:0000256" key="2">
    <source>
        <dbReference type="ARBA" id="ARBA00023015"/>
    </source>
</evidence>
<dbReference type="Gene3D" id="1.10.10.10">
    <property type="entry name" value="Winged helix-like DNA-binding domain superfamily/Winged helix DNA-binding domain"/>
    <property type="match status" value="1"/>
</dbReference>
<dbReference type="InterPro" id="IPR013249">
    <property type="entry name" value="RNA_pol_sigma70_r4_t2"/>
</dbReference>
<dbReference type="STRING" id="1291052.FC18_GL000122"/>
<evidence type="ECO:0000256" key="4">
    <source>
        <dbReference type="ARBA" id="ARBA00023163"/>
    </source>
</evidence>
<dbReference type="PATRIC" id="fig|1291052.5.peg.123"/>
<evidence type="ECO:0000259" key="5">
    <source>
        <dbReference type="Pfam" id="PF04542"/>
    </source>
</evidence>
<protein>
    <submittedName>
        <fullName evidence="7">Uncharacterized protein</fullName>
    </submittedName>
</protein>
<evidence type="ECO:0000256" key="1">
    <source>
        <dbReference type="ARBA" id="ARBA00010641"/>
    </source>
</evidence>
<proteinExistence type="inferred from homology"/>
<dbReference type="SUPFAM" id="SSF88946">
    <property type="entry name" value="Sigma2 domain of RNA polymerase sigma factors"/>
    <property type="match status" value="1"/>
</dbReference>
<dbReference type="OrthoDB" id="9782703at2"/>
<dbReference type="PANTHER" id="PTHR43133">
    <property type="entry name" value="RNA POLYMERASE ECF-TYPE SIGMA FACTO"/>
    <property type="match status" value="1"/>
</dbReference>
<dbReference type="PANTHER" id="PTHR43133:SF51">
    <property type="entry name" value="RNA POLYMERASE SIGMA FACTOR"/>
    <property type="match status" value="1"/>
</dbReference>
<dbReference type="GO" id="GO:0016987">
    <property type="term" value="F:sigma factor activity"/>
    <property type="evidence" value="ECO:0007669"/>
    <property type="project" value="UniProtKB-KW"/>
</dbReference>
<dbReference type="InterPro" id="IPR039425">
    <property type="entry name" value="RNA_pol_sigma-70-like"/>
</dbReference>
<dbReference type="AlphaFoldDB" id="A0A0R1ZMK3"/>
<organism evidence="7 8">
    <name type="scientific">Lacticaseibacillus sharpeae JCM 1186 = DSM 20505</name>
    <dbReference type="NCBI Taxonomy" id="1291052"/>
    <lineage>
        <taxon>Bacteria</taxon>
        <taxon>Bacillati</taxon>
        <taxon>Bacillota</taxon>
        <taxon>Bacilli</taxon>
        <taxon>Lactobacillales</taxon>
        <taxon>Lactobacillaceae</taxon>
        <taxon>Lacticaseibacillus</taxon>
    </lineage>
</organism>
<keyword evidence="3" id="KW-0731">Sigma factor</keyword>
<dbReference type="SUPFAM" id="SSF88659">
    <property type="entry name" value="Sigma3 and sigma4 domains of RNA polymerase sigma factors"/>
    <property type="match status" value="1"/>
</dbReference>
<comment type="caution">
    <text evidence="7">The sequence shown here is derived from an EMBL/GenBank/DDBJ whole genome shotgun (WGS) entry which is preliminary data.</text>
</comment>
<evidence type="ECO:0000313" key="8">
    <source>
        <dbReference type="Proteomes" id="UP000051679"/>
    </source>
</evidence>
<dbReference type="InterPro" id="IPR036388">
    <property type="entry name" value="WH-like_DNA-bd_sf"/>
</dbReference>
<evidence type="ECO:0000313" key="7">
    <source>
        <dbReference type="EMBL" id="KRM56288.1"/>
    </source>
</evidence>
<keyword evidence="8" id="KW-1185">Reference proteome</keyword>
<evidence type="ECO:0000259" key="6">
    <source>
        <dbReference type="Pfam" id="PF08281"/>
    </source>
</evidence>
<comment type="similarity">
    <text evidence="1">Belongs to the sigma-70 factor family. ECF subfamily.</text>
</comment>
<keyword evidence="4" id="KW-0804">Transcription</keyword>
<gene>
    <name evidence="7" type="ORF">FC18_GL000122</name>
</gene>
<dbReference type="Pfam" id="PF04542">
    <property type="entry name" value="Sigma70_r2"/>
    <property type="match status" value="1"/>
</dbReference>
<dbReference type="Gene3D" id="1.10.1740.10">
    <property type="match status" value="1"/>
</dbReference>
<dbReference type="InterPro" id="IPR014284">
    <property type="entry name" value="RNA_pol_sigma-70_dom"/>
</dbReference>
<evidence type="ECO:0000256" key="3">
    <source>
        <dbReference type="ARBA" id="ARBA00023082"/>
    </source>
</evidence>
<dbReference type="Pfam" id="PF08281">
    <property type="entry name" value="Sigma70_r4_2"/>
    <property type="match status" value="1"/>
</dbReference>
<reference evidence="7 8" key="1">
    <citation type="journal article" date="2015" name="Genome Announc.">
        <title>Expanding the biotechnology potential of lactobacilli through comparative genomics of 213 strains and associated genera.</title>
        <authorList>
            <person name="Sun Z."/>
            <person name="Harris H.M."/>
            <person name="McCann A."/>
            <person name="Guo C."/>
            <person name="Argimon S."/>
            <person name="Zhang W."/>
            <person name="Yang X."/>
            <person name="Jeffery I.B."/>
            <person name="Cooney J.C."/>
            <person name="Kagawa T.F."/>
            <person name="Liu W."/>
            <person name="Song Y."/>
            <person name="Salvetti E."/>
            <person name="Wrobel A."/>
            <person name="Rasinkangas P."/>
            <person name="Parkhill J."/>
            <person name="Rea M.C."/>
            <person name="O'Sullivan O."/>
            <person name="Ritari J."/>
            <person name="Douillard F.P."/>
            <person name="Paul Ross R."/>
            <person name="Yang R."/>
            <person name="Briner A.E."/>
            <person name="Felis G.E."/>
            <person name="de Vos W.M."/>
            <person name="Barrangou R."/>
            <person name="Klaenhammer T.R."/>
            <person name="Caufield P.W."/>
            <person name="Cui Y."/>
            <person name="Zhang H."/>
            <person name="O'Toole P.W."/>
        </authorList>
    </citation>
    <scope>NUCLEOTIDE SEQUENCE [LARGE SCALE GENOMIC DNA]</scope>
    <source>
        <strain evidence="7 8">DSM 20505</strain>
    </source>
</reference>
<sequence>MSLTTSERKLATQAIHGNRTALSALIHTRSDYLYRTAYLYVGNQNDALDVIQEATTQAVMSVSKLRNPELFFTWFTRILIRQAQAIYMLRANEDVTANPLIAGVAQTNATTTTTDTHVDLLTALQQIKAEYRQALQLFYYQDLPIHEISSVLNLPESTIKTRLRRGRLALKNRLGGDYFD</sequence>
<dbReference type="InterPro" id="IPR013325">
    <property type="entry name" value="RNA_pol_sigma_r2"/>
</dbReference>
<dbReference type="NCBIfam" id="TIGR02937">
    <property type="entry name" value="sigma70-ECF"/>
    <property type="match status" value="1"/>
</dbReference>
<dbReference type="InterPro" id="IPR013324">
    <property type="entry name" value="RNA_pol_sigma_r3/r4-like"/>
</dbReference>
<keyword evidence="2" id="KW-0805">Transcription regulation</keyword>
<dbReference type="InterPro" id="IPR007627">
    <property type="entry name" value="RNA_pol_sigma70_r2"/>
</dbReference>
<feature type="domain" description="RNA polymerase sigma factor 70 region 4 type 2" evidence="6">
    <location>
        <begin position="119"/>
        <end position="170"/>
    </location>
</feature>
<feature type="domain" description="RNA polymerase sigma-70 region 2" evidence="5">
    <location>
        <begin position="27"/>
        <end position="83"/>
    </location>
</feature>